<evidence type="ECO:0000256" key="1">
    <source>
        <dbReference type="SAM" id="MobiDB-lite"/>
    </source>
</evidence>
<reference evidence="3 4" key="1">
    <citation type="submission" date="2019-06" db="EMBL/GenBank/DDBJ databases">
        <title>Whole genome shotgun sequence of Nitrobacter winogradskyi NBRC 14297.</title>
        <authorList>
            <person name="Hosoyama A."/>
            <person name="Uohara A."/>
            <person name="Ohji S."/>
            <person name="Ichikawa N."/>
        </authorList>
    </citation>
    <scope>NUCLEOTIDE SEQUENCE [LARGE SCALE GENOMIC DNA]</scope>
    <source>
        <strain evidence="3 4">NBRC 14297</strain>
    </source>
</reference>
<evidence type="ECO:0000313" key="3">
    <source>
        <dbReference type="EMBL" id="GEC16874.1"/>
    </source>
</evidence>
<gene>
    <name evidence="3" type="ORF">NWI01_27660</name>
</gene>
<feature type="transmembrane region" description="Helical" evidence="2">
    <location>
        <begin position="12"/>
        <end position="35"/>
    </location>
</feature>
<feature type="region of interest" description="Disordered" evidence="1">
    <location>
        <begin position="98"/>
        <end position="122"/>
    </location>
</feature>
<organism evidence="3 4">
    <name type="scientific">Nitrobacter winogradskyi</name>
    <name type="common">Nitrobacter agilis</name>
    <dbReference type="NCBI Taxonomy" id="913"/>
    <lineage>
        <taxon>Bacteria</taxon>
        <taxon>Pseudomonadati</taxon>
        <taxon>Pseudomonadota</taxon>
        <taxon>Alphaproteobacteria</taxon>
        <taxon>Hyphomicrobiales</taxon>
        <taxon>Nitrobacteraceae</taxon>
        <taxon>Nitrobacter</taxon>
    </lineage>
</organism>
<protein>
    <submittedName>
        <fullName evidence="3">Uncharacterized protein</fullName>
    </submittedName>
</protein>
<keyword evidence="2" id="KW-1133">Transmembrane helix</keyword>
<comment type="caution">
    <text evidence="3">The sequence shown here is derived from an EMBL/GenBank/DDBJ whole genome shotgun (WGS) entry which is preliminary data.</text>
</comment>
<evidence type="ECO:0000256" key="2">
    <source>
        <dbReference type="SAM" id="Phobius"/>
    </source>
</evidence>
<accession>A0A4Y3WD90</accession>
<keyword evidence="2" id="KW-0472">Membrane</keyword>
<feature type="compositionally biased region" description="Basic and acidic residues" evidence="1">
    <location>
        <begin position="102"/>
        <end position="112"/>
    </location>
</feature>
<proteinExistence type="predicted"/>
<name>A0A4Y3WD90_NITWI</name>
<dbReference type="AlphaFoldDB" id="A0A4Y3WD90"/>
<dbReference type="EMBL" id="BJNF01000080">
    <property type="protein sequence ID" value="GEC16874.1"/>
    <property type="molecule type" value="Genomic_DNA"/>
</dbReference>
<sequence length="122" mass="13403">MAVMMTMVPPMVAMMVMVSPVAAVMMVVPVTIVVVSPLHVGRQLTCVVLPGDDARADRSRRLRLLRGGRDNQKRAKSGESKNFLQEHVDLLEWVTATAAEDSSPRRERDASDKAMSQQVNAT</sequence>
<dbReference type="Proteomes" id="UP000318825">
    <property type="component" value="Unassembled WGS sequence"/>
</dbReference>
<evidence type="ECO:0000313" key="4">
    <source>
        <dbReference type="Proteomes" id="UP000318825"/>
    </source>
</evidence>
<keyword evidence="2" id="KW-0812">Transmembrane</keyword>